<evidence type="ECO:0000313" key="3">
    <source>
        <dbReference type="EMBL" id="SDJ62334.1"/>
    </source>
</evidence>
<sequence length="429" mass="46779">MEDDHRVWPPPSRPAARHRRTPPADPEPEPETAPEDPTSGRADPEPAWGITTGRVGPESAWERPTSLGKGSEAAWEALQSHWEDPDAGWEDPESAWDTIQDGSPKRRRRWIPRKRSHPLDLVDEDDEQPRSPGNGRADDDEESWNARSGGTEDDEELWSPRSGRADDDEESWGPGRGRTEDDEEPWGPGGGRTEDDGESWRPRVGRTAALRGLEGAREPEDGDWEALPPSARIHGSPTDPGTRRGGGGRVWRRWRGVLVATVAGMALVAGATAVVFRLTAPEAESGRLSDSLAGVTVTLPAGWHTDPVAPVTGFTSVMRDGGGGLVMARPVPGPVENAKKATAEAAELYSRLLLKGDKLTVVEDREFPGGHTRALRAEYQDVSNQPAFLRVMLLTRDEGPDRAVLLVGLLQPEETSRRQALDAVMTSIR</sequence>
<evidence type="ECO:0000256" key="2">
    <source>
        <dbReference type="SAM" id="Phobius"/>
    </source>
</evidence>
<gene>
    <name evidence="3" type="ORF">SAMN05421869_111233</name>
</gene>
<evidence type="ECO:0000256" key="1">
    <source>
        <dbReference type="SAM" id="MobiDB-lite"/>
    </source>
</evidence>
<feature type="region of interest" description="Disordered" evidence="1">
    <location>
        <begin position="1"/>
        <end position="248"/>
    </location>
</feature>
<name>A0A1G8V8V0_9ACTN</name>
<keyword evidence="2" id="KW-1133">Transmembrane helix</keyword>
<feature type="transmembrane region" description="Helical" evidence="2">
    <location>
        <begin position="257"/>
        <end position="278"/>
    </location>
</feature>
<feature type="compositionally biased region" description="Acidic residues" evidence="1">
    <location>
        <begin position="85"/>
        <end position="94"/>
    </location>
</feature>
<protein>
    <submittedName>
        <fullName evidence="3">Uncharacterized protein</fullName>
    </submittedName>
</protein>
<feature type="compositionally biased region" description="Basic and acidic residues" evidence="1">
    <location>
        <begin position="192"/>
        <end position="201"/>
    </location>
</feature>
<proteinExistence type="predicted"/>
<keyword evidence="2" id="KW-0472">Membrane</keyword>
<feature type="compositionally biased region" description="Basic residues" evidence="1">
    <location>
        <begin position="105"/>
        <end position="116"/>
    </location>
</feature>
<reference evidence="3 4" key="1">
    <citation type="submission" date="2016-10" db="EMBL/GenBank/DDBJ databases">
        <authorList>
            <person name="de Groot N.N."/>
        </authorList>
    </citation>
    <scope>NUCLEOTIDE SEQUENCE [LARGE SCALE GENOMIC DNA]</scope>
    <source>
        <strain evidence="3 4">CGMCC 4.6533</strain>
    </source>
</reference>
<dbReference type="Proteomes" id="UP000199202">
    <property type="component" value="Unassembled WGS sequence"/>
</dbReference>
<keyword evidence="4" id="KW-1185">Reference proteome</keyword>
<organism evidence="3 4">
    <name type="scientific">Nonomuraea jiangxiensis</name>
    <dbReference type="NCBI Taxonomy" id="633440"/>
    <lineage>
        <taxon>Bacteria</taxon>
        <taxon>Bacillati</taxon>
        <taxon>Actinomycetota</taxon>
        <taxon>Actinomycetes</taxon>
        <taxon>Streptosporangiales</taxon>
        <taxon>Streptosporangiaceae</taxon>
        <taxon>Nonomuraea</taxon>
    </lineage>
</organism>
<dbReference type="STRING" id="633440.SAMN05421869_111233"/>
<evidence type="ECO:0000313" key="4">
    <source>
        <dbReference type="Proteomes" id="UP000199202"/>
    </source>
</evidence>
<dbReference type="AlphaFoldDB" id="A0A1G8V8V0"/>
<accession>A0A1G8V8V0</accession>
<keyword evidence="2" id="KW-0812">Transmembrane</keyword>
<dbReference type="RefSeq" id="WP_090935646.1">
    <property type="nucleotide sequence ID" value="NZ_FNDJ01000011.1"/>
</dbReference>
<dbReference type="EMBL" id="FNDJ01000011">
    <property type="protein sequence ID" value="SDJ62334.1"/>
    <property type="molecule type" value="Genomic_DNA"/>
</dbReference>
<dbReference type="OrthoDB" id="3543570at2"/>